<reference evidence="1" key="2">
    <citation type="submission" date="2021-04" db="EMBL/GenBank/DDBJ databases">
        <authorList>
            <person name="Gilroy R."/>
        </authorList>
    </citation>
    <scope>NUCLEOTIDE SEQUENCE</scope>
    <source>
        <strain evidence="1">CHK188-4685</strain>
    </source>
</reference>
<evidence type="ECO:0000313" key="1">
    <source>
        <dbReference type="EMBL" id="HJB07097.1"/>
    </source>
</evidence>
<dbReference type="Pfam" id="PF04977">
    <property type="entry name" value="DivIC"/>
    <property type="match status" value="1"/>
</dbReference>
<gene>
    <name evidence="1" type="ORF">H9716_04455</name>
</gene>
<sequence>MAIIGITLVVVCLAIAISAKGGELRKSDREYQIKEELLQAELDKEKERSEELEEYKVYVKTKQYAEEVAKERLGLVNPDEILLKPEDED</sequence>
<dbReference type="AlphaFoldDB" id="A0A9D2L6U6"/>
<evidence type="ECO:0000313" key="2">
    <source>
        <dbReference type="Proteomes" id="UP000886804"/>
    </source>
</evidence>
<reference evidence="1" key="1">
    <citation type="journal article" date="2021" name="PeerJ">
        <title>Extensive microbial diversity within the chicken gut microbiome revealed by metagenomics and culture.</title>
        <authorList>
            <person name="Gilroy R."/>
            <person name="Ravi A."/>
            <person name="Getino M."/>
            <person name="Pursley I."/>
            <person name="Horton D.L."/>
            <person name="Alikhan N.F."/>
            <person name="Baker D."/>
            <person name="Gharbi K."/>
            <person name="Hall N."/>
            <person name="Watson M."/>
            <person name="Adriaenssens E.M."/>
            <person name="Foster-Nyarko E."/>
            <person name="Jarju S."/>
            <person name="Secka A."/>
            <person name="Antonio M."/>
            <person name="Oren A."/>
            <person name="Chaudhuri R.R."/>
            <person name="La Ragione R."/>
            <person name="Hildebrand F."/>
            <person name="Pallen M.J."/>
        </authorList>
    </citation>
    <scope>NUCLEOTIDE SEQUENCE</scope>
    <source>
        <strain evidence="1">CHK188-4685</strain>
    </source>
</reference>
<dbReference type="InterPro" id="IPR007060">
    <property type="entry name" value="FtsL/DivIC"/>
</dbReference>
<organism evidence="1 2">
    <name type="scientific">Candidatus Enterocloster faecavium</name>
    <dbReference type="NCBI Taxonomy" id="2838560"/>
    <lineage>
        <taxon>Bacteria</taxon>
        <taxon>Bacillati</taxon>
        <taxon>Bacillota</taxon>
        <taxon>Clostridia</taxon>
        <taxon>Lachnospirales</taxon>
        <taxon>Lachnospiraceae</taxon>
        <taxon>Enterocloster</taxon>
    </lineage>
</organism>
<proteinExistence type="predicted"/>
<dbReference type="Proteomes" id="UP000886804">
    <property type="component" value="Unassembled WGS sequence"/>
</dbReference>
<name>A0A9D2L6U6_9FIRM</name>
<comment type="caution">
    <text evidence="1">The sequence shown here is derived from an EMBL/GenBank/DDBJ whole genome shotgun (WGS) entry which is preliminary data.</text>
</comment>
<protein>
    <submittedName>
        <fullName evidence="1">Septum formation initiator family protein</fullName>
    </submittedName>
</protein>
<accession>A0A9D2L6U6</accession>
<dbReference type="EMBL" id="DWYS01000054">
    <property type="protein sequence ID" value="HJB07097.1"/>
    <property type="molecule type" value="Genomic_DNA"/>
</dbReference>